<dbReference type="Pfam" id="PF21090">
    <property type="entry name" value="P-loop_SecA"/>
    <property type="match status" value="1"/>
</dbReference>
<dbReference type="CDD" id="cd18803">
    <property type="entry name" value="SF2_C_secA"/>
    <property type="match status" value="1"/>
</dbReference>
<dbReference type="GO" id="GO:0005524">
    <property type="term" value="F:ATP binding"/>
    <property type="evidence" value="ECO:0007669"/>
    <property type="project" value="UniProtKB-UniRule"/>
</dbReference>
<evidence type="ECO:0000256" key="10">
    <source>
        <dbReference type="ARBA" id="ARBA00022840"/>
    </source>
</evidence>
<organism evidence="23 24">
    <name type="scientific">Erwinia piriflorinigrans CFBP 5888</name>
    <dbReference type="NCBI Taxonomy" id="1161919"/>
    <lineage>
        <taxon>Bacteria</taxon>
        <taxon>Pseudomonadati</taxon>
        <taxon>Pseudomonadota</taxon>
        <taxon>Gammaproteobacteria</taxon>
        <taxon>Enterobacterales</taxon>
        <taxon>Erwiniaceae</taxon>
        <taxon>Erwinia</taxon>
    </lineage>
</organism>
<dbReference type="EMBL" id="CAHS01000017">
    <property type="protein sequence ID" value="CCG88283.1"/>
    <property type="molecule type" value="Genomic_DNA"/>
</dbReference>
<dbReference type="InterPro" id="IPR044722">
    <property type="entry name" value="SecA_SF2_C"/>
</dbReference>
<evidence type="ECO:0000256" key="13">
    <source>
        <dbReference type="ARBA" id="ARBA00023010"/>
    </source>
</evidence>
<keyword evidence="8 16" id="KW-0547">Nucleotide-binding</keyword>
<proteinExistence type="evidence at transcript level"/>
<dbReference type="Pfam" id="PF07517">
    <property type="entry name" value="SecA_DEAD"/>
    <property type="match status" value="1"/>
</dbReference>
<dbReference type="NCBIfam" id="NF009538">
    <property type="entry name" value="PRK12904.1"/>
    <property type="match status" value="1"/>
</dbReference>
<dbReference type="HAMAP" id="MF_01382">
    <property type="entry name" value="SecA"/>
    <property type="match status" value="1"/>
</dbReference>
<evidence type="ECO:0000256" key="5">
    <source>
        <dbReference type="ARBA" id="ARBA00022490"/>
    </source>
</evidence>
<evidence type="ECO:0000259" key="20">
    <source>
        <dbReference type="PROSITE" id="PS51192"/>
    </source>
</evidence>
<evidence type="ECO:0000256" key="18">
    <source>
        <dbReference type="SAM" id="Coils"/>
    </source>
</evidence>
<evidence type="ECO:0000256" key="17">
    <source>
        <dbReference type="RuleBase" id="RU003874"/>
    </source>
</evidence>
<dbReference type="FunFam" id="1.10.3060.10:FF:000001">
    <property type="entry name" value="Preprotein translocase subunit SecA"/>
    <property type="match status" value="1"/>
</dbReference>
<dbReference type="InterPro" id="IPR011130">
    <property type="entry name" value="SecA_preprotein_X-link_dom"/>
</dbReference>
<protein>
    <recommendedName>
        <fullName evidence="16 17">Protein translocase subunit SecA</fullName>
        <ecNumber evidence="16">7.4.2.8</ecNumber>
    </recommendedName>
</protein>
<dbReference type="InterPro" id="IPR020937">
    <property type="entry name" value="SecA_CS"/>
</dbReference>
<dbReference type="GO" id="GO:0005886">
    <property type="term" value="C:plasma membrane"/>
    <property type="evidence" value="ECO:0007669"/>
    <property type="project" value="UniProtKB-SubCell"/>
</dbReference>
<dbReference type="InterPro" id="IPR014018">
    <property type="entry name" value="SecA_motor_DEAD"/>
</dbReference>
<keyword evidence="12 16" id="KW-1278">Translocase</keyword>
<dbReference type="STRING" id="1161919.EPIR_2920"/>
<dbReference type="PROSITE" id="PS51192">
    <property type="entry name" value="HELICASE_ATP_BIND_1"/>
    <property type="match status" value="1"/>
</dbReference>
<evidence type="ECO:0000256" key="7">
    <source>
        <dbReference type="ARBA" id="ARBA00022723"/>
    </source>
</evidence>
<evidence type="ECO:0000256" key="1">
    <source>
        <dbReference type="ARBA" id="ARBA00001947"/>
    </source>
</evidence>
<dbReference type="InterPro" id="IPR036670">
    <property type="entry name" value="SecA_X-link_sf"/>
</dbReference>
<keyword evidence="7" id="KW-0479">Metal-binding</keyword>
<comment type="induction">
    <text evidence="16">Repressed under conditions of excess protein secretion capacity and derepressed when protein secretion becomes limiting. This is regulated by SecM.</text>
</comment>
<evidence type="ECO:0000256" key="2">
    <source>
        <dbReference type="ARBA" id="ARBA00007650"/>
    </source>
</evidence>
<dbReference type="Pfam" id="PF02810">
    <property type="entry name" value="SEC-C"/>
    <property type="match status" value="1"/>
</dbReference>
<evidence type="ECO:0000256" key="16">
    <source>
        <dbReference type="HAMAP-Rule" id="MF_01382"/>
    </source>
</evidence>
<evidence type="ECO:0000259" key="21">
    <source>
        <dbReference type="PROSITE" id="PS51194"/>
    </source>
</evidence>
<keyword evidence="18" id="KW-0175">Coiled coil</keyword>
<keyword evidence="13 16" id="KW-0811">Translocation</keyword>
<evidence type="ECO:0000256" key="8">
    <source>
        <dbReference type="ARBA" id="ARBA00022741"/>
    </source>
</evidence>
<dbReference type="SUPFAM" id="SSF81886">
    <property type="entry name" value="Helical scaffold and wing domains of SecA"/>
    <property type="match status" value="1"/>
</dbReference>
<keyword evidence="4 16" id="KW-1003">Cell membrane</keyword>
<evidence type="ECO:0000256" key="19">
    <source>
        <dbReference type="SAM" id="MobiDB-lite"/>
    </source>
</evidence>
<evidence type="ECO:0000256" key="6">
    <source>
        <dbReference type="ARBA" id="ARBA00022519"/>
    </source>
</evidence>
<keyword evidence="24" id="KW-1185">Reference proteome</keyword>
<comment type="catalytic activity">
    <reaction evidence="15 16">
        <text>ATP + H2O + cellular proteinSide 1 = ADP + phosphate + cellular proteinSide 2.</text>
        <dbReference type="EC" id="7.4.2.8"/>
    </reaction>
</comment>
<dbReference type="FunFam" id="3.90.1440.10:FF:000001">
    <property type="entry name" value="Preprotein translocase subunit SecA"/>
    <property type="match status" value="1"/>
</dbReference>
<evidence type="ECO:0000256" key="14">
    <source>
        <dbReference type="ARBA" id="ARBA00023136"/>
    </source>
</evidence>
<dbReference type="InterPro" id="IPR004027">
    <property type="entry name" value="SEC_C_motif"/>
</dbReference>
<dbReference type="SMART" id="SM00958">
    <property type="entry name" value="SecA_PP_bind"/>
    <property type="match status" value="1"/>
</dbReference>
<comment type="caution">
    <text evidence="23">The sequence shown here is derived from an EMBL/GenBank/DDBJ whole genome shotgun (WGS) entry which is preliminary data.</text>
</comment>
<dbReference type="InterPro" id="IPR011116">
    <property type="entry name" value="SecA_Wing/Scaffold"/>
</dbReference>
<evidence type="ECO:0000313" key="23">
    <source>
        <dbReference type="EMBL" id="CCG88283.1"/>
    </source>
</evidence>
<comment type="cofactor">
    <cofactor evidence="1">
        <name>Zn(2+)</name>
        <dbReference type="ChEBI" id="CHEBI:29105"/>
    </cofactor>
</comment>
<dbReference type="CDD" id="cd17928">
    <property type="entry name" value="DEXDc_SecA"/>
    <property type="match status" value="1"/>
</dbReference>
<evidence type="ECO:0000256" key="3">
    <source>
        <dbReference type="ARBA" id="ARBA00022448"/>
    </source>
</evidence>
<dbReference type="OrthoDB" id="9805579at2"/>
<dbReference type="Gene3D" id="1.10.3060.10">
    <property type="entry name" value="Helical scaffold and wing domains of SecA"/>
    <property type="match status" value="1"/>
</dbReference>
<evidence type="ECO:0000256" key="11">
    <source>
        <dbReference type="ARBA" id="ARBA00022927"/>
    </source>
</evidence>
<dbReference type="AlphaFoldDB" id="V5ZA90"/>
<dbReference type="Pfam" id="PF07516">
    <property type="entry name" value="SecA_SW"/>
    <property type="match status" value="1"/>
</dbReference>
<dbReference type="GO" id="GO:0065002">
    <property type="term" value="P:intracellular protein transmembrane transport"/>
    <property type="evidence" value="ECO:0007669"/>
    <property type="project" value="UniProtKB-UniRule"/>
</dbReference>
<dbReference type="PANTHER" id="PTHR30612:SF0">
    <property type="entry name" value="CHLOROPLAST PROTEIN-TRANSPORTING ATPASE"/>
    <property type="match status" value="1"/>
</dbReference>
<dbReference type="InterPro" id="IPR011115">
    <property type="entry name" value="SecA_DEAD"/>
</dbReference>
<dbReference type="FunFam" id="3.40.50.300:FF:000081">
    <property type="entry name" value="Preprotein translocase subunit SecA"/>
    <property type="match status" value="1"/>
</dbReference>
<feature type="binding site" evidence="16">
    <location>
        <position position="87"/>
    </location>
    <ligand>
        <name>ATP</name>
        <dbReference type="ChEBI" id="CHEBI:30616"/>
    </ligand>
</feature>
<reference evidence="23 24" key="1">
    <citation type="journal article" date="2013" name="Syst. Appl. Microbiol.">
        <title>Phylogenetic position and virulence apparatus of the pear flower necrosis pathogen Erwinia piriflorinigrans CFBP 5888T as assessed by comparative genomics.</title>
        <authorList>
            <person name="Smits T.H."/>
            <person name="Rezzonico F."/>
            <person name="Lopez M.M."/>
            <person name="Blom J."/>
            <person name="Goesmann A."/>
            <person name="Frey J.E."/>
            <person name="Duffy B."/>
        </authorList>
    </citation>
    <scope>NUCLEOTIDE SEQUENCE [LARGE SCALE GENOMIC DNA]</scope>
    <source>
        <strain evidence="24">CFBP5888</strain>
    </source>
</reference>
<sequence length="901" mass="101812">MLIKLLTKIFGSSNDRTLRRMRKAVEQINKMEADFVKLSDDELKAKTVEFRARLEKGEELESLIPEAFATVREASKRLFGMRHFDVQLLGGMVLNDRCIAEMRTGEGKTLTATLPAYLNALSGKGVHVVTVNDYLAQRDAENNRPLFEFLGLSIGINLPGMPAPAKREAYAADITYGTNNEYGFDYLRDNMAFSPEERVQRKLNYALVDEVDSILIDEARTPLIISGPAEDSSELYIKVNKIIPNLIRQEKEDSDSFQGEGHFSVDEKARQVHLTERGLVAVEELMVSEGIMAEGESLYSPGNIMMMHHVTAALRAHVLFTRDVDYIVKEGEVIIVDEHTGRTMQGRRWSDGLHQAVEAKEGVDIQNENQTLASITFQNYFRLYNKLAGMTGTADTEAFEFSSIYKLDTIVIPTNRPMVRKDLSDLVYMTEMEKIGAIIEDIRERTANGQPVLVGTISIEKSEVVSNELTRAGIKHEVLNAKFHAREADIVSQAGQPGAVTIATNMAGRGTDIVLGGSWQAEIAALEDASAEQIEAIKAAWKIRHDAVLASGGLHIIGTERHESRRIDNQLRGRSGRQGDNGSSRFYLSMEDALMRIFASDRVTNMMRKLGMKPGEAIEHPWVTKAIANAQRKVESRNFDIRKQLLEYDDVANDQRRAIYSQRNELLDVSDVSETIASIREDVYKTTLDSYIPPQSMEEMWDIAGLQERLSNEFDLTLPIADWLVAEPNLHEETLRERIVQHAQEQYQHKEEVVGVEMMRNFEKGVMLQTLDSLWKEHLAAMDYLRQGIHLRGYAQKDPKQEYKRESFAMFAAMLETLKYEVVSTLSKVQVRMPEEVEQMEEQRRQESERLAQQQQLSHVDADTEAAQSLAEQSGERKVGRNDPCPCGSGKKYKQCHGRLA</sequence>
<evidence type="ECO:0000256" key="9">
    <source>
        <dbReference type="ARBA" id="ARBA00022833"/>
    </source>
</evidence>
<comment type="subcellular location">
    <subcellularLocation>
        <location evidence="16">Cell membrane</location>
        <topology evidence="16">Peripheral membrane protein</topology>
        <orientation evidence="16">Cytoplasmic side</orientation>
    </subcellularLocation>
    <subcellularLocation>
        <location evidence="16">Cytoplasm</location>
    </subcellularLocation>
    <text evidence="16">Distribution is 50-50.</text>
</comment>
<dbReference type="InterPro" id="IPR000185">
    <property type="entry name" value="SecA"/>
</dbReference>
<keyword evidence="5 16" id="KW-0963">Cytoplasm</keyword>
<dbReference type="PROSITE" id="PS51196">
    <property type="entry name" value="SECA_MOTOR_DEAD"/>
    <property type="match status" value="1"/>
</dbReference>
<feature type="compositionally biased region" description="Basic residues" evidence="19">
    <location>
        <begin position="891"/>
        <end position="901"/>
    </location>
</feature>
<dbReference type="RefSeq" id="WP_023656053.1">
    <property type="nucleotide sequence ID" value="NZ_CAHS01000017.1"/>
</dbReference>
<feature type="coiled-coil region" evidence="18">
    <location>
        <begin position="14"/>
        <end position="41"/>
    </location>
</feature>
<dbReference type="InterPro" id="IPR027417">
    <property type="entry name" value="P-loop_NTPase"/>
</dbReference>
<dbReference type="Proteomes" id="UP000018217">
    <property type="component" value="Unassembled WGS sequence"/>
</dbReference>
<keyword evidence="14 16" id="KW-0472">Membrane</keyword>
<dbReference type="InterPro" id="IPR014001">
    <property type="entry name" value="Helicase_ATP-bd"/>
</dbReference>
<dbReference type="SUPFAM" id="SSF81767">
    <property type="entry name" value="Pre-protein crosslinking domain of SecA"/>
    <property type="match status" value="1"/>
</dbReference>
<evidence type="ECO:0000256" key="12">
    <source>
        <dbReference type="ARBA" id="ARBA00022967"/>
    </source>
</evidence>
<dbReference type="GO" id="GO:0006605">
    <property type="term" value="P:protein targeting"/>
    <property type="evidence" value="ECO:0007669"/>
    <property type="project" value="UniProtKB-UniRule"/>
</dbReference>
<feature type="domain" description="SecA family profile" evidence="22">
    <location>
        <begin position="3"/>
        <end position="619"/>
    </location>
</feature>
<dbReference type="FunFam" id="3.40.50.300:FF:000113">
    <property type="entry name" value="Preprotein translocase subunit SecA"/>
    <property type="match status" value="1"/>
</dbReference>
<keyword evidence="3 16" id="KW-0813">Transport</keyword>
<dbReference type="Gene3D" id="3.40.50.300">
    <property type="entry name" value="P-loop containing nucleotide triphosphate hydrolases"/>
    <property type="match status" value="2"/>
</dbReference>
<evidence type="ECO:0000256" key="15">
    <source>
        <dbReference type="ARBA" id="ARBA00034006"/>
    </source>
</evidence>
<dbReference type="GO" id="GO:0046872">
    <property type="term" value="F:metal ion binding"/>
    <property type="evidence" value="ECO:0007669"/>
    <property type="project" value="UniProtKB-KW"/>
</dbReference>
<accession>V5ZA90</accession>
<dbReference type="NCBIfam" id="TIGR00963">
    <property type="entry name" value="secA"/>
    <property type="match status" value="1"/>
</dbReference>
<feature type="domain" description="Helicase ATP-binding" evidence="20">
    <location>
        <begin position="89"/>
        <end position="247"/>
    </location>
</feature>
<dbReference type="PRINTS" id="PR00906">
    <property type="entry name" value="SECA"/>
</dbReference>
<dbReference type="SUPFAM" id="SSF52540">
    <property type="entry name" value="P-loop containing nucleoside triphosphate hydrolases"/>
    <property type="match status" value="2"/>
</dbReference>
<dbReference type="PROSITE" id="PS01312">
    <property type="entry name" value="SECA"/>
    <property type="match status" value="1"/>
</dbReference>
<feature type="binding site" evidence="16">
    <location>
        <position position="512"/>
    </location>
    <ligand>
        <name>ATP</name>
        <dbReference type="ChEBI" id="CHEBI:30616"/>
    </ligand>
</feature>
<comment type="subunit">
    <text evidence="16">Monomer and homodimer. Part of the essential Sec protein translocation apparatus which comprises SecA, SecYEG and auxiliary proteins SecDF-YajC and YidC.</text>
</comment>
<evidence type="ECO:0000259" key="22">
    <source>
        <dbReference type="PROSITE" id="PS51196"/>
    </source>
</evidence>
<comment type="similarity">
    <text evidence="2 16 17">Belongs to the SecA family.</text>
</comment>
<dbReference type="PANTHER" id="PTHR30612">
    <property type="entry name" value="SECA INNER MEMBRANE COMPONENT OF SEC PROTEIN SECRETION SYSTEM"/>
    <property type="match status" value="1"/>
</dbReference>
<dbReference type="Gene3D" id="3.90.1440.10">
    <property type="entry name" value="SecA, preprotein cross-linking domain"/>
    <property type="match status" value="1"/>
</dbReference>
<keyword evidence="6" id="KW-0997">Cell inner membrane</keyword>
<feature type="binding site" evidence="16">
    <location>
        <begin position="105"/>
        <end position="109"/>
    </location>
    <ligand>
        <name>ATP</name>
        <dbReference type="ChEBI" id="CHEBI:30616"/>
    </ligand>
</feature>
<comment type="function">
    <text evidence="16">Part of the Sec protein translocase complex. Interacts with the SecYEG preprotein conducting channel. Has a central role in coupling the hydrolysis of ATP to the transfer of proteins into and across the cell membrane, serving both as a receptor for the preprotein-SecB complex and as an ATP-driven molecular motor driving the stepwise translocation of polypeptide chains across the membrane.</text>
</comment>
<dbReference type="EC" id="7.4.2.8" evidence="16"/>
<dbReference type="PROSITE" id="PS51194">
    <property type="entry name" value="HELICASE_CTER"/>
    <property type="match status" value="1"/>
</dbReference>
<dbReference type="GO" id="GO:0017038">
    <property type="term" value="P:protein import"/>
    <property type="evidence" value="ECO:0007669"/>
    <property type="project" value="InterPro"/>
</dbReference>
<evidence type="ECO:0000256" key="4">
    <source>
        <dbReference type="ARBA" id="ARBA00022475"/>
    </source>
</evidence>
<gene>
    <name evidence="16 23" type="primary">secA</name>
    <name evidence="23" type="ORF">EPIR_2920</name>
</gene>
<dbReference type="GO" id="GO:0031522">
    <property type="term" value="C:cell envelope Sec protein transport complex"/>
    <property type="evidence" value="ECO:0007669"/>
    <property type="project" value="UniProtKB-ARBA"/>
</dbReference>
<dbReference type="GO" id="GO:0008564">
    <property type="term" value="F:protein-exporting ATPase activity"/>
    <property type="evidence" value="ECO:0007669"/>
    <property type="project" value="UniProtKB-EC"/>
</dbReference>
<dbReference type="InterPro" id="IPR036266">
    <property type="entry name" value="SecA_Wing/Scaffold_sf"/>
</dbReference>
<dbReference type="GO" id="GO:0005829">
    <property type="term" value="C:cytosol"/>
    <property type="evidence" value="ECO:0007669"/>
    <property type="project" value="TreeGrafter"/>
</dbReference>
<keyword evidence="11 16" id="KW-0653">Protein transport</keyword>
<feature type="compositionally biased region" description="Basic and acidic residues" evidence="19">
    <location>
        <begin position="841"/>
        <end position="850"/>
    </location>
</feature>
<dbReference type="InterPro" id="IPR001650">
    <property type="entry name" value="Helicase_C-like"/>
</dbReference>
<feature type="region of interest" description="Disordered" evidence="19">
    <location>
        <begin position="840"/>
        <end position="901"/>
    </location>
</feature>
<feature type="domain" description="Helicase C-terminal" evidence="21">
    <location>
        <begin position="434"/>
        <end position="635"/>
    </location>
</feature>
<dbReference type="SMART" id="SM00957">
    <property type="entry name" value="SecA_DEAD"/>
    <property type="match status" value="1"/>
</dbReference>
<keyword evidence="9" id="KW-0862">Zinc</keyword>
<dbReference type="Pfam" id="PF01043">
    <property type="entry name" value="SecA_PP_bind"/>
    <property type="match status" value="1"/>
</dbReference>
<evidence type="ECO:0000313" key="24">
    <source>
        <dbReference type="Proteomes" id="UP000018217"/>
    </source>
</evidence>
<dbReference type="GO" id="GO:0043952">
    <property type="term" value="P:protein transport by the Sec complex"/>
    <property type="evidence" value="ECO:0007669"/>
    <property type="project" value="TreeGrafter"/>
</dbReference>
<keyword evidence="10 16" id="KW-0067">ATP-binding</keyword>
<name>V5ZA90_9GAMM</name>